<comment type="subcellular location">
    <subcellularLocation>
        <location evidence="1">Nucleus</location>
    </subcellularLocation>
</comment>
<protein>
    <submittedName>
        <fullName evidence="6">Uncharacterized protein</fullName>
    </submittedName>
</protein>
<evidence type="ECO:0000256" key="1">
    <source>
        <dbReference type="ARBA" id="ARBA00004123"/>
    </source>
</evidence>
<evidence type="ECO:0000256" key="2">
    <source>
        <dbReference type="ARBA" id="ARBA00022448"/>
    </source>
</evidence>
<sequence>MGPLLQEAHFACFDDVDDNLSSGESSLPTFVIPSPFACSQPLRSATAHASKCHASGSFFFQNESLRDRFVCWRVVKNVLLLREWSLHTTLTQNGIRLEFPAPIVASGVFAGERWKGELTEGDDTVTINVVTHAATIHRFTYSMPSSQKLSIFSESDVNALPEPKPATYSRCDMLQSLNCNETLTAAFWVNEYTVVLGTDAGHVVGVNFGLFGESNELREFVFSDRSMVSWLWQRLVQSAAIKLTGSVEDRAKQKIGAAILAVTCFQIDEDDDNTDEDICVVTISADGVLKAWSFSAQSCIGRQQLRTLMTTESDGCAGEIEERGWNDEDMISNDGDRSSSTGTYATHAKVIALSPTESDNCRLLVHLDISAAHSPEIYLLRGDVQFATVSHGGPCGGELALSIARIFAVKPPEQKMKRGLKMVDFAVDKDLLISSWRSLEGDEVYIHPNPMALTGPKRVLGQLVSSLDVQMQKYEVEDSDWPFDVNGEDAVTQIDDFFVERVLLPGRFSRQNLLNAIEEVKNGALDSSSFHFPFDRCLRKHKDVLIHLVSSRCTESAGAAVICNRLAPNMQRIMIWKELIALCSKYWRGANTPIGFATTTNALLPGAPVMLRRNRVSLLFPSAPLLTAAFTMQVDQVSTRKDCVAALVSEVLPIFDAFPSQKFQSFIQREVTDVAVDQKVESAVALARHCVSLGLESNMPAIAGRTVSADLALTRAILRFSKLLGSDGVFHNQVFRDLVEHYLPPGLRHDLGAHKTSPSKREKNLVIDNDTNVVTHKIRSTAANAAIPNNDHSTMRQPLFAGHEVCYAFGQVVSHAIDEMCTQTLRVVLLLAYLVDSRPAFLGAATISKIVQLYLPQSITVYQRWRLSQWVVSQGFTQSGVDIEFASPAAITPPLLQMFLLDINGRLNGSDDFKRVLSVLQLASASNYVRSEVVHDVLMAFARDILQCVSPSNDTLMRFLQKHQQFRLLRATLCGNLSDISMHGSWKGIVVSTQHGNEVHNCVRSIGECLAFEGREAAARFGDTINARNHARSCFQQAIRCYSICLTDLLQDRNDCLSLSGKALEQFIYEVVGLLKETVPRGSIDLLLSFLWNVVSEALSYLAQFDGCEPSFAVQSFIWVNVFKYSVEVQLFRDAHLALMHTAELSAAWDCSKSAGDTDDIASECMNYLVKELFRYGHFGLICELHWGSLQPQVETYILWQAGNAAIVQGDSSNASTTRYYDLLFAFYMRNQGLASAASALYAFALRFQLTLSTSKAAFEAQRNALNAACNALQALPPENRWFVHKLHTKRPKCSSLKTPEHAKVVPSTRVVTLEDMKCDLSVLDGKLQLLTLGCSEGMLLSTMDGDEVIALLVDAANTSCHKTRSTTQAERRRAGLHCFEIAADIAGRSPVATMSSLTKSLARYCVNCEHPSISRCDRDFSWELLEMFLVDAGSLEQYEVAAETVLEFWLQEGRKLVLPVWLKQRLSSPSLGNPVLLLGLYLKHGLLLEGLELVESLLLDITTTDRETKQLMFSTHSQVKSSALPFELPWIPYNLVDVLLDSTAAVLSQGVSEDVSHTDVARLREHDHRLRQQLSQHFHSINALQQAQKAKSLARSCSALDT</sequence>
<dbReference type="GO" id="GO:0005643">
    <property type="term" value="C:nuclear pore"/>
    <property type="evidence" value="ECO:0007669"/>
    <property type="project" value="TreeGrafter"/>
</dbReference>
<accession>A0AAV1TV60</accession>
<evidence type="ECO:0000259" key="5">
    <source>
        <dbReference type="Pfam" id="PF23354"/>
    </source>
</evidence>
<dbReference type="InterPro" id="IPR056535">
    <property type="entry name" value="TPR_NUP160_M"/>
</dbReference>
<evidence type="ECO:0000313" key="6">
    <source>
        <dbReference type="EMBL" id="CAK7926150.1"/>
    </source>
</evidence>
<proteinExistence type="predicted"/>
<name>A0AAV1TV60_9STRA</name>
<reference evidence="6" key="1">
    <citation type="submission" date="2024-01" db="EMBL/GenBank/DDBJ databases">
        <authorList>
            <person name="Webb A."/>
        </authorList>
    </citation>
    <scope>NUCLEOTIDE SEQUENCE</scope>
    <source>
        <strain evidence="6">Pm1</strain>
    </source>
</reference>
<gene>
    <name evidence="6" type="ORF">PM001_LOCUS11300</name>
</gene>
<dbReference type="PANTHER" id="PTHR21286:SF0">
    <property type="entry name" value="NUCLEAR PORE COMPLEX PROTEIN NUP160"/>
    <property type="match status" value="1"/>
</dbReference>
<dbReference type="Pfam" id="PF11715">
    <property type="entry name" value="Beta-prop_Nup120_160"/>
    <property type="match status" value="1"/>
</dbReference>
<dbReference type="GO" id="GO:0017056">
    <property type="term" value="F:structural constituent of nuclear pore"/>
    <property type="evidence" value="ECO:0007669"/>
    <property type="project" value="TreeGrafter"/>
</dbReference>
<keyword evidence="2" id="KW-0813">Transport</keyword>
<dbReference type="InterPro" id="IPR021717">
    <property type="entry name" value="Nucleoporin_Nup160"/>
</dbReference>
<evidence type="ECO:0000259" key="4">
    <source>
        <dbReference type="Pfam" id="PF11715"/>
    </source>
</evidence>
<evidence type="ECO:0000256" key="3">
    <source>
        <dbReference type="ARBA" id="ARBA00023242"/>
    </source>
</evidence>
<keyword evidence="3" id="KW-0539">Nucleus</keyword>
<dbReference type="InterPro" id="IPR059141">
    <property type="entry name" value="Beta-prop_Nup120_160"/>
</dbReference>
<dbReference type="PANTHER" id="PTHR21286">
    <property type="entry name" value="NUCLEAR PORE COMPLEX PROTEIN NUP160"/>
    <property type="match status" value="1"/>
</dbReference>
<comment type="caution">
    <text evidence="6">The sequence shown here is derived from an EMBL/GenBank/DDBJ whole genome shotgun (WGS) entry which is preliminary data.</text>
</comment>
<feature type="domain" description="Nucleoporin Nup120/160 beta-propeller" evidence="4">
    <location>
        <begin position="68"/>
        <end position="623"/>
    </location>
</feature>
<organism evidence="6 7">
    <name type="scientific">Peronospora matthiolae</name>
    <dbReference type="NCBI Taxonomy" id="2874970"/>
    <lineage>
        <taxon>Eukaryota</taxon>
        <taxon>Sar</taxon>
        <taxon>Stramenopiles</taxon>
        <taxon>Oomycota</taxon>
        <taxon>Peronosporomycetes</taxon>
        <taxon>Peronosporales</taxon>
        <taxon>Peronosporaceae</taxon>
        <taxon>Peronospora</taxon>
    </lineage>
</organism>
<dbReference type="Pfam" id="PF23354">
    <property type="entry name" value="TPR_NUP160_120_M"/>
    <property type="match status" value="1"/>
</dbReference>
<evidence type="ECO:0000313" key="7">
    <source>
        <dbReference type="Proteomes" id="UP001162060"/>
    </source>
</evidence>
<dbReference type="Proteomes" id="UP001162060">
    <property type="component" value="Unassembled WGS sequence"/>
</dbReference>
<dbReference type="EMBL" id="CAKLBY020000097">
    <property type="protein sequence ID" value="CAK7926150.1"/>
    <property type="molecule type" value="Genomic_DNA"/>
</dbReference>
<feature type="domain" description="NUP160 middle TPR" evidence="5">
    <location>
        <begin position="1115"/>
        <end position="1274"/>
    </location>
</feature>